<dbReference type="NCBIfam" id="TIGR00247">
    <property type="entry name" value="endolytic transglycosylase MltG"/>
    <property type="match status" value="1"/>
</dbReference>
<keyword evidence="9" id="KW-1185">Reference proteome</keyword>
<dbReference type="EC" id="4.2.2.29" evidence="7"/>
<evidence type="ECO:0000256" key="4">
    <source>
        <dbReference type="ARBA" id="ARBA00023136"/>
    </source>
</evidence>
<evidence type="ECO:0000256" key="3">
    <source>
        <dbReference type="ARBA" id="ARBA00022989"/>
    </source>
</evidence>
<name>A0ABR7NG97_9FIRM</name>
<evidence type="ECO:0000256" key="1">
    <source>
        <dbReference type="ARBA" id="ARBA00022475"/>
    </source>
</evidence>
<dbReference type="CDD" id="cd08010">
    <property type="entry name" value="MltG_like"/>
    <property type="match status" value="1"/>
</dbReference>
<dbReference type="RefSeq" id="WP_262399077.1">
    <property type="nucleotide sequence ID" value="NZ_JACRTB010000004.1"/>
</dbReference>
<keyword evidence="3 7" id="KW-1133">Transmembrane helix</keyword>
<keyword evidence="2 7" id="KW-0812">Transmembrane</keyword>
<dbReference type="HAMAP" id="MF_02065">
    <property type="entry name" value="MltG"/>
    <property type="match status" value="1"/>
</dbReference>
<dbReference type="Gene3D" id="3.30.1490.480">
    <property type="entry name" value="Endolytic murein transglycosylase"/>
    <property type="match status" value="1"/>
</dbReference>
<dbReference type="Pfam" id="PF02618">
    <property type="entry name" value="YceG"/>
    <property type="match status" value="1"/>
</dbReference>
<evidence type="ECO:0000256" key="6">
    <source>
        <dbReference type="ARBA" id="ARBA00023316"/>
    </source>
</evidence>
<evidence type="ECO:0000256" key="7">
    <source>
        <dbReference type="HAMAP-Rule" id="MF_02065"/>
    </source>
</evidence>
<comment type="catalytic activity">
    <reaction evidence="7">
        <text>a peptidoglycan chain = a peptidoglycan chain with N-acetyl-1,6-anhydromuramyl-[peptide] at the reducing end + a peptidoglycan chain with N-acetylglucosamine at the non-reducing end.</text>
        <dbReference type="EC" id="4.2.2.29"/>
    </reaction>
</comment>
<comment type="caution">
    <text evidence="8">The sequence shown here is derived from an EMBL/GenBank/DDBJ whole genome shotgun (WGS) entry which is preliminary data.</text>
</comment>
<feature type="site" description="Important for catalytic activity" evidence="7">
    <location>
        <position position="246"/>
    </location>
</feature>
<evidence type="ECO:0000313" key="9">
    <source>
        <dbReference type="Proteomes" id="UP000658131"/>
    </source>
</evidence>
<protein>
    <recommendedName>
        <fullName evidence="7">Endolytic murein transglycosylase</fullName>
        <ecNumber evidence="7">4.2.2.29</ecNumber>
    </recommendedName>
    <alternativeName>
        <fullName evidence="7">Peptidoglycan lytic transglycosylase</fullName>
    </alternativeName>
    <alternativeName>
        <fullName evidence="7">Peptidoglycan polymerization terminase</fullName>
    </alternativeName>
</protein>
<evidence type="ECO:0000256" key="5">
    <source>
        <dbReference type="ARBA" id="ARBA00023239"/>
    </source>
</evidence>
<dbReference type="PANTHER" id="PTHR30518">
    <property type="entry name" value="ENDOLYTIC MUREIN TRANSGLYCOSYLASE"/>
    <property type="match status" value="1"/>
</dbReference>
<dbReference type="EMBL" id="JACRTB010000004">
    <property type="protein sequence ID" value="MBC8575436.1"/>
    <property type="molecule type" value="Genomic_DNA"/>
</dbReference>
<dbReference type="InterPro" id="IPR003770">
    <property type="entry name" value="MLTG-like"/>
</dbReference>
<keyword evidence="6 7" id="KW-0961">Cell wall biogenesis/degradation</keyword>
<accession>A0ABR7NG97</accession>
<keyword evidence="1 7" id="KW-1003">Cell membrane</keyword>
<organism evidence="8 9">
    <name type="scientific">Yanshouia hominis</name>
    <dbReference type="NCBI Taxonomy" id="2763673"/>
    <lineage>
        <taxon>Bacteria</taxon>
        <taxon>Bacillati</taxon>
        <taxon>Bacillota</taxon>
        <taxon>Clostridia</taxon>
        <taxon>Eubacteriales</taxon>
        <taxon>Oscillospiraceae</taxon>
        <taxon>Yanshouia</taxon>
    </lineage>
</organism>
<proteinExistence type="inferred from homology"/>
<comment type="function">
    <text evidence="7">Functions as a peptidoglycan terminase that cleaves nascent peptidoglycan strands endolytically to terminate their elongation.</text>
</comment>
<evidence type="ECO:0000313" key="8">
    <source>
        <dbReference type="EMBL" id="MBC8575436.1"/>
    </source>
</evidence>
<comment type="similarity">
    <text evidence="7">Belongs to the transglycosylase MltG family.</text>
</comment>
<keyword evidence="4 7" id="KW-0472">Membrane</keyword>
<dbReference type="Proteomes" id="UP000658131">
    <property type="component" value="Unassembled WGS sequence"/>
</dbReference>
<reference evidence="8 9" key="1">
    <citation type="submission" date="2020-08" db="EMBL/GenBank/DDBJ databases">
        <title>Genome public.</title>
        <authorList>
            <person name="Liu C."/>
            <person name="Sun Q."/>
        </authorList>
    </citation>
    <scope>NUCLEOTIDE SEQUENCE [LARGE SCALE GENOMIC DNA]</scope>
    <source>
        <strain evidence="8 9">BX1</strain>
    </source>
</reference>
<keyword evidence="5 7" id="KW-0456">Lyase</keyword>
<dbReference type="PANTHER" id="PTHR30518:SF2">
    <property type="entry name" value="ENDOLYTIC MUREIN TRANSGLYCOSYLASE"/>
    <property type="match status" value="1"/>
</dbReference>
<evidence type="ECO:0000256" key="2">
    <source>
        <dbReference type="ARBA" id="ARBA00022692"/>
    </source>
</evidence>
<gene>
    <name evidence="7 8" type="primary">mltG</name>
    <name evidence="8" type="ORF">H8717_03275</name>
</gene>
<sequence>MPIQEHDEAPRPRRKRRRRRRGSLFLAILLFLGASGALAIFGLTSATDLLAFGKPDQQIELTIEEGMGLRTISALLGEKGVIEHPFTFSAYARLRGKGDTFQAGDYILNSNMSYDRIITTLRIGDTVKEEVRITFHEGMALREIADLLEENNVCAADALIECLQAAEFDYEFLNMLPEDELRFYRLEGYLFPDTYDFYVGENVQSVAKKFLRNFSARVMGEVYEEIQNAGMTLDQAITLASIIQKEAGNPDEMVIVSSVFHNRIDNLTAGLPMLQSDVTVHYAEDLKDAFGREILGRPQTEEEQARLQKILDAYNTYVCQGLPVGPICSPGLDAIHAAVSPAETDYYFFVTDSEGKYYYSSTLNEHYANVRRAAAAGGATHGTDVQ</sequence>